<evidence type="ECO:0000313" key="6">
    <source>
        <dbReference type="Proteomes" id="UP000094385"/>
    </source>
</evidence>
<feature type="transmembrane region" description="Helical" evidence="3">
    <location>
        <begin position="303"/>
        <end position="326"/>
    </location>
</feature>
<keyword evidence="3" id="KW-0472">Membrane</keyword>
<feature type="domain" description="Major facilitator superfamily (MFS) profile" evidence="4">
    <location>
        <begin position="1"/>
        <end position="366"/>
    </location>
</feature>
<evidence type="ECO:0000256" key="1">
    <source>
        <dbReference type="ARBA" id="ARBA00004141"/>
    </source>
</evidence>
<accession>A0A1E3Q2R7</accession>
<dbReference type="PANTHER" id="PTHR11360:SF319">
    <property type="entry name" value="MAJOR FACILITATOR SUPERFAMILY (MFS) PROFILE DOMAIN-CONTAINING PROTEIN"/>
    <property type="match status" value="1"/>
</dbReference>
<feature type="transmembrane region" description="Helical" evidence="3">
    <location>
        <begin position="99"/>
        <end position="120"/>
    </location>
</feature>
<feature type="transmembrane region" description="Helical" evidence="3">
    <location>
        <begin position="268"/>
        <end position="291"/>
    </location>
</feature>
<dbReference type="Pfam" id="PF07690">
    <property type="entry name" value="MFS_1"/>
    <property type="match status" value="1"/>
</dbReference>
<feature type="transmembrane region" description="Helical" evidence="3">
    <location>
        <begin position="13"/>
        <end position="31"/>
    </location>
</feature>
<feature type="transmembrane region" description="Helical" evidence="3">
    <location>
        <begin position="243"/>
        <end position="262"/>
    </location>
</feature>
<dbReference type="PROSITE" id="PS50850">
    <property type="entry name" value="MFS"/>
    <property type="match status" value="1"/>
</dbReference>
<dbReference type="InterPro" id="IPR036259">
    <property type="entry name" value="MFS_trans_sf"/>
</dbReference>
<feature type="transmembrane region" description="Helical" evidence="3">
    <location>
        <begin position="132"/>
        <end position="155"/>
    </location>
</feature>
<comment type="subcellular location">
    <subcellularLocation>
        <location evidence="1">Membrane</location>
        <topology evidence="1">Multi-pass membrane protein</topology>
    </subcellularLocation>
</comment>
<dbReference type="EMBL" id="KV454297">
    <property type="protein sequence ID" value="ODQ71794.1"/>
    <property type="molecule type" value="Genomic_DNA"/>
</dbReference>
<reference evidence="5 6" key="1">
    <citation type="journal article" date="2016" name="Proc. Natl. Acad. Sci. U.S.A.">
        <title>Comparative genomics of biotechnologically important yeasts.</title>
        <authorList>
            <person name="Riley R."/>
            <person name="Haridas S."/>
            <person name="Wolfe K.H."/>
            <person name="Lopes M.R."/>
            <person name="Hittinger C.T."/>
            <person name="Goeker M."/>
            <person name="Salamov A.A."/>
            <person name="Wisecaver J.H."/>
            <person name="Long T.M."/>
            <person name="Calvey C.H."/>
            <person name="Aerts A.L."/>
            <person name="Barry K.W."/>
            <person name="Choi C."/>
            <person name="Clum A."/>
            <person name="Coughlan A.Y."/>
            <person name="Deshpande S."/>
            <person name="Douglass A.P."/>
            <person name="Hanson S.J."/>
            <person name="Klenk H.-P."/>
            <person name="LaButti K.M."/>
            <person name="Lapidus A."/>
            <person name="Lindquist E.A."/>
            <person name="Lipzen A.M."/>
            <person name="Meier-Kolthoff J.P."/>
            <person name="Ohm R.A."/>
            <person name="Otillar R.P."/>
            <person name="Pangilinan J.L."/>
            <person name="Peng Y."/>
            <person name="Rokas A."/>
            <person name="Rosa C.A."/>
            <person name="Scheuner C."/>
            <person name="Sibirny A.A."/>
            <person name="Slot J.C."/>
            <person name="Stielow J.B."/>
            <person name="Sun H."/>
            <person name="Kurtzman C.P."/>
            <person name="Blackwell M."/>
            <person name="Grigoriev I.V."/>
            <person name="Jeffries T.W."/>
        </authorList>
    </citation>
    <scope>NUCLEOTIDE SEQUENCE [LARGE SCALE GENOMIC DNA]</scope>
    <source>
        <strain evidence="5 6">NRRL Y-11557</strain>
    </source>
</reference>
<dbReference type="OrthoDB" id="6509908at2759"/>
<keyword evidence="3" id="KW-0812">Transmembrane</keyword>
<protein>
    <recommendedName>
        <fullName evidence="4">Major facilitator superfamily (MFS) profile domain-containing protein</fullName>
    </recommendedName>
</protein>
<dbReference type="PANTHER" id="PTHR11360">
    <property type="entry name" value="MONOCARBOXYLATE TRANSPORTER"/>
    <property type="match status" value="1"/>
</dbReference>
<proteinExistence type="inferred from homology"/>
<feature type="transmembrane region" description="Helical" evidence="3">
    <location>
        <begin position="332"/>
        <end position="357"/>
    </location>
</feature>
<keyword evidence="3" id="KW-1133">Transmembrane helix</keyword>
<evidence type="ECO:0000256" key="3">
    <source>
        <dbReference type="SAM" id="Phobius"/>
    </source>
</evidence>
<comment type="similarity">
    <text evidence="2">Belongs to the major facilitator superfamily. Monocarboxylate porter (TC 2.A.1.13) family.</text>
</comment>
<name>A0A1E3Q2R7_LIPST</name>
<gene>
    <name evidence="5" type="ORF">LIPSTDRAFT_73542</name>
</gene>
<feature type="transmembrane region" description="Helical" evidence="3">
    <location>
        <begin position="43"/>
        <end position="59"/>
    </location>
</feature>
<evidence type="ECO:0000313" key="5">
    <source>
        <dbReference type="EMBL" id="ODQ71794.1"/>
    </source>
</evidence>
<dbReference type="AlphaFoldDB" id="A0A1E3Q2R7"/>
<keyword evidence="6" id="KW-1185">Reference proteome</keyword>
<evidence type="ECO:0000256" key="2">
    <source>
        <dbReference type="ARBA" id="ARBA00006727"/>
    </source>
</evidence>
<sequence length="366" mass="39492">MTHQLQDYTTSEISWITSLQTCLVVFLGVFVGRLYDIFGPRPLLIPGTAIMILGIMMTSKCTQYYQFILAQGICTSIGAAMVFNPCISAVSSWFNKSRATALGLVNAGSSLGGVLIPIFFRTVELKVGFQWGVRTIGFVLLFLSLVSCFTVTSRLKSPGRQPIQFKKTYVDPFKSVPFTLSAIGIAMVYWGVFIPISFIPSYAVMHGFSPTMAFYLTSIQNGVSIIGRILPGLLADKFGRFNTYIIGVYLTAIITVALWIPASGHLPVIIYAAFYGLFSGIAVTVWQPMIAEISPVTEIGARLGAVSAIQGVSSLLGTPVGGAIVTHNEGEYWGAAVFAAVMMFAGGTAVLCARMFITNGRFLVAR</sequence>
<evidence type="ECO:0000259" key="4">
    <source>
        <dbReference type="PROSITE" id="PS50850"/>
    </source>
</evidence>
<dbReference type="GO" id="GO:0016020">
    <property type="term" value="C:membrane"/>
    <property type="evidence" value="ECO:0007669"/>
    <property type="project" value="UniProtKB-SubCell"/>
</dbReference>
<dbReference type="Gene3D" id="1.20.1250.20">
    <property type="entry name" value="MFS general substrate transporter like domains"/>
    <property type="match status" value="1"/>
</dbReference>
<feature type="transmembrane region" description="Helical" evidence="3">
    <location>
        <begin position="212"/>
        <end position="231"/>
    </location>
</feature>
<organism evidence="5 6">
    <name type="scientific">Lipomyces starkeyi NRRL Y-11557</name>
    <dbReference type="NCBI Taxonomy" id="675824"/>
    <lineage>
        <taxon>Eukaryota</taxon>
        <taxon>Fungi</taxon>
        <taxon>Dikarya</taxon>
        <taxon>Ascomycota</taxon>
        <taxon>Saccharomycotina</taxon>
        <taxon>Lipomycetes</taxon>
        <taxon>Lipomycetales</taxon>
        <taxon>Lipomycetaceae</taxon>
        <taxon>Lipomyces</taxon>
    </lineage>
</organism>
<dbReference type="InterPro" id="IPR050327">
    <property type="entry name" value="Proton-linked_MCT"/>
</dbReference>
<dbReference type="InterPro" id="IPR011701">
    <property type="entry name" value="MFS"/>
</dbReference>
<dbReference type="SUPFAM" id="SSF103473">
    <property type="entry name" value="MFS general substrate transporter"/>
    <property type="match status" value="1"/>
</dbReference>
<dbReference type="Proteomes" id="UP000094385">
    <property type="component" value="Unassembled WGS sequence"/>
</dbReference>
<dbReference type="GO" id="GO:0022857">
    <property type="term" value="F:transmembrane transporter activity"/>
    <property type="evidence" value="ECO:0007669"/>
    <property type="project" value="InterPro"/>
</dbReference>
<feature type="transmembrane region" description="Helical" evidence="3">
    <location>
        <begin position="176"/>
        <end position="200"/>
    </location>
</feature>
<dbReference type="InterPro" id="IPR020846">
    <property type="entry name" value="MFS_dom"/>
</dbReference>
<feature type="transmembrane region" description="Helical" evidence="3">
    <location>
        <begin position="65"/>
        <end position="87"/>
    </location>
</feature>